<feature type="chain" id="PRO_5016267714" evidence="7">
    <location>
        <begin position="27"/>
        <end position="500"/>
    </location>
</feature>
<feature type="transmembrane region" description="Helical" evidence="6">
    <location>
        <begin position="440"/>
        <end position="468"/>
    </location>
</feature>
<evidence type="ECO:0000256" key="4">
    <source>
        <dbReference type="ARBA" id="ARBA00023136"/>
    </source>
</evidence>
<feature type="transmembrane region" description="Helical" evidence="6">
    <location>
        <begin position="184"/>
        <end position="203"/>
    </location>
</feature>
<evidence type="ECO:0000256" key="6">
    <source>
        <dbReference type="SAM" id="Phobius"/>
    </source>
</evidence>
<evidence type="ECO:0000256" key="3">
    <source>
        <dbReference type="ARBA" id="ARBA00022989"/>
    </source>
</evidence>
<sequence length="500" mass="52472">MPSFRNAVSSMKSMLYPVLLVLLAQAVPASTARRLSRRALQLAIQARQASDVGTSGEADACSLTASSGNSDGSTGQTSLSLAIGGIFVILIASLLGTLIPLASRARQLYLIKRRSQTRKGVSSTADRADERNGAKMDLADMCFFALRHIGTGVILSTAFIHLLYEAFESFQSPCFPELSFEPTSPAIAMGSLYLIFVLDFFLLRGLRRKAAAMNGAAVPPGTLDGGLCCTAPRLRMPIPLTDEELARPDPPSGKSKGMSGAEENLDETEEIDSHQQIAAKGPSHQKGAASSTDRVQQHHAPFNQPPSDDDVFKKRSGPHAHDEAASASNSDLDAARAHAKVAKFEVIALEAGIIFHSVIIGVSLGASSGDTFVTLLIAMTFHQMFEGLALGGRIALLDGRFVRLPFKLLMAIAYSLTTPTGMAIGLGIRGSFSETASTSALAIGILNSISAGILLFTAMELMIADFVFGPLRDAPAVQGAAAAISLAVGAAGMAVVGNWA</sequence>
<feature type="signal peptide" evidence="7">
    <location>
        <begin position="1"/>
        <end position="26"/>
    </location>
</feature>
<dbReference type="RefSeq" id="XP_025371113.1">
    <property type="nucleotide sequence ID" value="XM_025517431.1"/>
</dbReference>
<feature type="transmembrane region" description="Helical" evidence="6">
    <location>
        <begin position="144"/>
        <end position="164"/>
    </location>
</feature>
<keyword evidence="4 6" id="KW-0472">Membrane</keyword>
<dbReference type="PANTHER" id="PTHR11040:SF44">
    <property type="entry name" value="PROTEIN ZNTC-RELATED"/>
    <property type="match status" value="1"/>
</dbReference>
<proteinExistence type="predicted"/>
<feature type="transmembrane region" description="Helical" evidence="6">
    <location>
        <begin position="346"/>
        <end position="366"/>
    </location>
</feature>
<dbReference type="EMBL" id="KZ819365">
    <property type="protein sequence ID" value="PWN43953.1"/>
    <property type="molecule type" value="Genomic_DNA"/>
</dbReference>
<keyword evidence="3 6" id="KW-1133">Transmembrane helix</keyword>
<dbReference type="STRING" id="1522189.A0A316W7B9"/>
<feature type="transmembrane region" description="Helical" evidence="6">
    <location>
        <begin position="480"/>
        <end position="499"/>
    </location>
</feature>
<name>A0A316W7B9_9BASI</name>
<dbReference type="GO" id="GO:0005886">
    <property type="term" value="C:plasma membrane"/>
    <property type="evidence" value="ECO:0007669"/>
    <property type="project" value="TreeGrafter"/>
</dbReference>
<keyword evidence="2 6" id="KW-0812">Transmembrane</keyword>
<evidence type="ECO:0000313" key="9">
    <source>
        <dbReference type="Proteomes" id="UP000245783"/>
    </source>
</evidence>
<dbReference type="GO" id="GO:0005385">
    <property type="term" value="F:zinc ion transmembrane transporter activity"/>
    <property type="evidence" value="ECO:0007669"/>
    <property type="project" value="TreeGrafter"/>
</dbReference>
<evidence type="ECO:0000256" key="2">
    <source>
        <dbReference type="ARBA" id="ARBA00022692"/>
    </source>
</evidence>
<dbReference type="PANTHER" id="PTHR11040">
    <property type="entry name" value="ZINC/IRON TRANSPORTER"/>
    <property type="match status" value="1"/>
</dbReference>
<comment type="subcellular location">
    <subcellularLocation>
        <location evidence="1">Membrane</location>
        <topology evidence="1">Multi-pass membrane protein</topology>
    </subcellularLocation>
</comment>
<dbReference type="InParanoid" id="A0A316W7B9"/>
<dbReference type="InterPro" id="IPR003689">
    <property type="entry name" value="ZIP"/>
</dbReference>
<organism evidence="8 9">
    <name type="scientific">Ceraceosorus guamensis</name>
    <dbReference type="NCBI Taxonomy" id="1522189"/>
    <lineage>
        <taxon>Eukaryota</taxon>
        <taxon>Fungi</taxon>
        <taxon>Dikarya</taxon>
        <taxon>Basidiomycota</taxon>
        <taxon>Ustilaginomycotina</taxon>
        <taxon>Exobasidiomycetes</taxon>
        <taxon>Ceraceosorales</taxon>
        <taxon>Ceraceosoraceae</taxon>
        <taxon>Ceraceosorus</taxon>
    </lineage>
</organism>
<dbReference type="AlphaFoldDB" id="A0A316W7B9"/>
<protein>
    <submittedName>
        <fullName evidence="8">Zinc/iron permease</fullName>
    </submittedName>
</protein>
<dbReference type="GeneID" id="37039301"/>
<dbReference type="OrthoDB" id="448280at2759"/>
<gene>
    <name evidence="8" type="ORF">IE81DRAFT_53886</name>
</gene>
<evidence type="ECO:0000256" key="1">
    <source>
        <dbReference type="ARBA" id="ARBA00004141"/>
    </source>
</evidence>
<feature type="transmembrane region" description="Helical" evidence="6">
    <location>
        <begin position="408"/>
        <end position="428"/>
    </location>
</feature>
<dbReference type="Pfam" id="PF02535">
    <property type="entry name" value="Zip"/>
    <property type="match status" value="1"/>
</dbReference>
<reference evidence="8 9" key="1">
    <citation type="journal article" date="2018" name="Mol. Biol. Evol.">
        <title>Broad Genomic Sampling Reveals a Smut Pathogenic Ancestry of the Fungal Clade Ustilaginomycotina.</title>
        <authorList>
            <person name="Kijpornyongpan T."/>
            <person name="Mondo S.J."/>
            <person name="Barry K."/>
            <person name="Sandor L."/>
            <person name="Lee J."/>
            <person name="Lipzen A."/>
            <person name="Pangilinan J."/>
            <person name="LaButti K."/>
            <person name="Hainaut M."/>
            <person name="Henrissat B."/>
            <person name="Grigoriev I.V."/>
            <person name="Spatafora J.W."/>
            <person name="Aime M.C."/>
        </authorList>
    </citation>
    <scope>NUCLEOTIDE SEQUENCE [LARGE SCALE GENOMIC DNA]</scope>
    <source>
        <strain evidence="8 9">MCA 4658</strain>
    </source>
</reference>
<keyword evidence="7" id="KW-0732">Signal</keyword>
<feature type="transmembrane region" description="Helical" evidence="6">
    <location>
        <begin position="79"/>
        <end position="103"/>
    </location>
</feature>
<feature type="region of interest" description="Disordered" evidence="5">
    <location>
        <begin position="240"/>
        <end position="331"/>
    </location>
</feature>
<accession>A0A316W7B9</accession>
<evidence type="ECO:0000313" key="8">
    <source>
        <dbReference type="EMBL" id="PWN43953.1"/>
    </source>
</evidence>
<keyword evidence="9" id="KW-1185">Reference proteome</keyword>
<evidence type="ECO:0000256" key="5">
    <source>
        <dbReference type="SAM" id="MobiDB-lite"/>
    </source>
</evidence>
<dbReference type="Proteomes" id="UP000245783">
    <property type="component" value="Unassembled WGS sequence"/>
</dbReference>
<evidence type="ECO:0000256" key="7">
    <source>
        <dbReference type="SAM" id="SignalP"/>
    </source>
</evidence>